<dbReference type="InterPro" id="IPR036397">
    <property type="entry name" value="RNaseH_sf"/>
</dbReference>
<dbReference type="AlphaFoldDB" id="A0A2K3LVG1"/>
<gene>
    <name evidence="2" type="ORF">L195_g038560</name>
</gene>
<reference evidence="2 3" key="1">
    <citation type="journal article" date="2014" name="Am. J. Bot.">
        <title>Genome assembly and annotation for red clover (Trifolium pratense; Fabaceae).</title>
        <authorList>
            <person name="Istvanek J."/>
            <person name="Jaros M."/>
            <person name="Krenek A."/>
            <person name="Repkova J."/>
        </authorList>
    </citation>
    <scope>NUCLEOTIDE SEQUENCE [LARGE SCALE GENOMIC DNA]</scope>
    <source>
        <strain evidence="3">cv. Tatra</strain>
        <tissue evidence="2">Young leaves</tissue>
    </source>
</reference>
<dbReference type="InterPro" id="IPR012337">
    <property type="entry name" value="RNaseH-like_sf"/>
</dbReference>
<feature type="domain" description="Integrase catalytic" evidence="1">
    <location>
        <begin position="16"/>
        <end position="201"/>
    </location>
</feature>
<name>A0A2K3LVG1_TRIPR</name>
<dbReference type="Pfam" id="PF24626">
    <property type="entry name" value="SH3_Tf2-1"/>
    <property type="match status" value="1"/>
</dbReference>
<dbReference type="PANTHER" id="PTHR35046">
    <property type="entry name" value="ZINC KNUCKLE (CCHC-TYPE) FAMILY PROTEIN"/>
    <property type="match status" value="1"/>
</dbReference>
<dbReference type="PANTHER" id="PTHR35046:SF9">
    <property type="entry name" value="RNA-DIRECTED DNA POLYMERASE"/>
    <property type="match status" value="1"/>
</dbReference>
<dbReference type="Pfam" id="PF00665">
    <property type="entry name" value="rve"/>
    <property type="match status" value="1"/>
</dbReference>
<protein>
    <recommendedName>
        <fullName evidence="1">Integrase catalytic domain-containing protein</fullName>
    </recommendedName>
</protein>
<dbReference type="PROSITE" id="PS50994">
    <property type="entry name" value="INTEGRASE"/>
    <property type="match status" value="1"/>
</dbReference>
<dbReference type="ExpressionAtlas" id="A0A2K3LVG1">
    <property type="expression patterns" value="baseline"/>
</dbReference>
<proteinExistence type="predicted"/>
<dbReference type="InterPro" id="IPR001584">
    <property type="entry name" value="Integrase_cat-core"/>
</dbReference>
<comment type="caution">
    <text evidence="2">The sequence shown here is derived from an EMBL/GenBank/DDBJ whole genome shotgun (WGS) entry which is preliminary data.</text>
</comment>
<sequence>GQGKLNKRHAKWVEFLEQFPYVIKHKKGKANVVADALSTLSTLETKVFGLEHIKDLASQNKNGKDYIFVVVDRFSKMTHFIPCKKVDDACHVADLFFKEVVRLHGLPRSIVSDRDSKFLSHFWRTLWGKVGTKLLFSTTCHPQTDGQTEVVNRTLSTLLRAVLKKNLKMWEEWLSHVEFAYNRVVHSTTQFSPFEIVYGFNPLTPLDLLPLPNTSVLKHKDGKTKVEFVRKLHEQVKLQIEKKNERYAKSANKGRKKVVFEPGDWVWIHMRKERFPSQRKSKLQPRGDGPFQVLSRINDKDYKIELPSEYGVSITFNVADLSPFDAGDDDLNSRSDSFQEGGNDEDTIQDISDAIQSLGGPMTRARARRVSDALVHFMIKSIEGPIQVDEGLTQIEEKEPKLNIIIQTCNSEK</sequence>
<evidence type="ECO:0000313" key="3">
    <source>
        <dbReference type="Proteomes" id="UP000236291"/>
    </source>
</evidence>
<dbReference type="STRING" id="57577.A0A2K3LVG1"/>
<dbReference type="InterPro" id="IPR056924">
    <property type="entry name" value="SH3_Tf2-1"/>
</dbReference>
<dbReference type="EMBL" id="ASHM01042207">
    <property type="protein sequence ID" value="PNX82531.1"/>
    <property type="molecule type" value="Genomic_DNA"/>
</dbReference>
<dbReference type="SUPFAM" id="SSF53098">
    <property type="entry name" value="Ribonuclease H-like"/>
    <property type="match status" value="1"/>
</dbReference>
<dbReference type="GO" id="GO:0003676">
    <property type="term" value="F:nucleic acid binding"/>
    <property type="evidence" value="ECO:0007669"/>
    <property type="project" value="InterPro"/>
</dbReference>
<reference evidence="2 3" key="2">
    <citation type="journal article" date="2017" name="Front. Plant Sci.">
        <title>Gene Classification and Mining of Molecular Markers Useful in Red Clover (Trifolium pratense) Breeding.</title>
        <authorList>
            <person name="Istvanek J."/>
            <person name="Dluhosova J."/>
            <person name="Dluhos P."/>
            <person name="Patkova L."/>
            <person name="Nedelnik J."/>
            <person name="Repkova J."/>
        </authorList>
    </citation>
    <scope>NUCLEOTIDE SEQUENCE [LARGE SCALE GENOMIC DNA]</scope>
    <source>
        <strain evidence="3">cv. Tatra</strain>
        <tissue evidence="2">Young leaves</tissue>
    </source>
</reference>
<dbReference type="Proteomes" id="UP000236291">
    <property type="component" value="Unassembled WGS sequence"/>
</dbReference>
<evidence type="ECO:0000313" key="2">
    <source>
        <dbReference type="EMBL" id="PNX82531.1"/>
    </source>
</evidence>
<dbReference type="Gene3D" id="3.30.420.10">
    <property type="entry name" value="Ribonuclease H-like superfamily/Ribonuclease H"/>
    <property type="match status" value="1"/>
</dbReference>
<accession>A0A2K3LVG1</accession>
<feature type="non-terminal residue" evidence="2">
    <location>
        <position position="1"/>
    </location>
</feature>
<dbReference type="GO" id="GO:0015074">
    <property type="term" value="P:DNA integration"/>
    <property type="evidence" value="ECO:0007669"/>
    <property type="project" value="InterPro"/>
</dbReference>
<evidence type="ECO:0000259" key="1">
    <source>
        <dbReference type="PROSITE" id="PS50994"/>
    </source>
</evidence>
<organism evidence="2 3">
    <name type="scientific">Trifolium pratense</name>
    <name type="common">Red clover</name>
    <dbReference type="NCBI Taxonomy" id="57577"/>
    <lineage>
        <taxon>Eukaryota</taxon>
        <taxon>Viridiplantae</taxon>
        <taxon>Streptophyta</taxon>
        <taxon>Embryophyta</taxon>
        <taxon>Tracheophyta</taxon>
        <taxon>Spermatophyta</taxon>
        <taxon>Magnoliopsida</taxon>
        <taxon>eudicotyledons</taxon>
        <taxon>Gunneridae</taxon>
        <taxon>Pentapetalae</taxon>
        <taxon>rosids</taxon>
        <taxon>fabids</taxon>
        <taxon>Fabales</taxon>
        <taxon>Fabaceae</taxon>
        <taxon>Papilionoideae</taxon>
        <taxon>50 kb inversion clade</taxon>
        <taxon>NPAAA clade</taxon>
        <taxon>Hologalegina</taxon>
        <taxon>IRL clade</taxon>
        <taxon>Trifolieae</taxon>
        <taxon>Trifolium</taxon>
    </lineage>
</organism>